<organism evidence="2 3">
    <name type="scientific">Mauremys mutica</name>
    <name type="common">yellowpond turtle</name>
    <dbReference type="NCBI Taxonomy" id="74926"/>
    <lineage>
        <taxon>Eukaryota</taxon>
        <taxon>Metazoa</taxon>
        <taxon>Chordata</taxon>
        <taxon>Craniata</taxon>
        <taxon>Vertebrata</taxon>
        <taxon>Euteleostomi</taxon>
        <taxon>Archelosauria</taxon>
        <taxon>Testudinata</taxon>
        <taxon>Testudines</taxon>
        <taxon>Cryptodira</taxon>
        <taxon>Durocryptodira</taxon>
        <taxon>Testudinoidea</taxon>
        <taxon>Geoemydidae</taxon>
        <taxon>Geoemydinae</taxon>
        <taxon>Mauremys</taxon>
    </lineage>
</organism>
<dbReference type="Proteomes" id="UP000827986">
    <property type="component" value="Unassembled WGS sequence"/>
</dbReference>
<gene>
    <name evidence="2" type="ORF">KIL84_023008</name>
</gene>
<accession>A0A9D4APG1</accession>
<evidence type="ECO:0000256" key="1">
    <source>
        <dbReference type="SAM" id="MobiDB-lite"/>
    </source>
</evidence>
<name>A0A9D4APG1_9SAUR</name>
<proteinExistence type="predicted"/>
<reference evidence="2" key="1">
    <citation type="submission" date="2021-09" db="EMBL/GenBank/DDBJ databases">
        <title>The genome of Mauremys mutica provides insights into the evolution of semi-aquatic lifestyle.</title>
        <authorList>
            <person name="Gong S."/>
            <person name="Gao Y."/>
        </authorList>
    </citation>
    <scope>NUCLEOTIDE SEQUENCE</scope>
    <source>
        <strain evidence="2">MM-2020</strain>
        <tissue evidence="2">Muscle</tissue>
    </source>
</reference>
<dbReference type="EMBL" id="JAHDVG010000488">
    <property type="protein sequence ID" value="KAH1165449.1"/>
    <property type="molecule type" value="Genomic_DNA"/>
</dbReference>
<sequence length="109" mass="11266">MLHPCTIDPIPTISTCQHCTLQGVSAQGLLPEPHSSQSIRSAFPSRGSWGPAHPSRARGESLQWLTLGNTSLFLTAPACGSSLGTAPPTRAMLGVPASAGPGPHSRCEI</sequence>
<protein>
    <submittedName>
        <fullName evidence="2">Uncharacterized protein</fullName>
    </submittedName>
</protein>
<comment type="caution">
    <text evidence="2">The sequence shown here is derived from an EMBL/GenBank/DDBJ whole genome shotgun (WGS) entry which is preliminary data.</text>
</comment>
<evidence type="ECO:0000313" key="2">
    <source>
        <dbReference type="EMBL" id="KAH1165449.1"/>
    </source>
</evidence>
<evidence type="ECO:0000313" key="3">
    <source>
        <dbReference type="Proteomes" id="UP000827986"/>
    </source>
</evidence>
<dbReference type="AlphaFoldDB" id="A0A9D4APG1"/>
<keyword evidence="3" id="KW-1185">Reference proteome</keyword>
<feature type="region of interest" description="Disordered" evidence="1">
    <location>
        <begin position="30"/>
        <end position="56"/>
    </location>
</feature>